<keyword evidence="3" id="KW-0808">Transferase</keyword>
<dbReference type="EnsemblMetazoa" id="XM_030982604">
    <property type="protein sequence ID" value="XP_030838464"/>
    <property type="gene ID" value="LOC593161"/>
</dbReference>
<evidence type="ECO:0000259" key="6">
    <source>
        <dbReference type="PROSITE" id="PS50237"/>
    </source>
</evidence>
<proteinExistence type="predicted"/>
<name>A0A7M7NRN3_STRPU</name>
<dbReference type="GO" id="GO:0000209">
    <property type="term" value="P:protein polyubiquitination"/>
    <property type="evidence" value="ECO:0007669"/>
    <property type="project" value="InterPro"/>
</dbReference>
<dbReference type="InterPro" id="IPR044611">
    <property type="entry name" value="E3A/B/C-like"/>
</dbReference>
<dbReference type="PROSITE" id="PS50237">
    <property type="entry name" value="HECT"/>
    <property type="match status" value="1"/>
</dbReference>
<evidence type="ECO:0000256" key="2">
    <source>
        <dbReference type="ARBA" id="ARBA00012485"/>
    </source>
</evidence>
<accession>A0A7M7NRN3</accession>
<comment type="catalytic activity">
    <reaction evidence="1">
        <text>S-ubiquitinyl-[E2 ubiquitin-conjugating enzyme]-L-cysteine + [acceptor protein]-L-lysine = [E2 ubiquitin-conjugating enzyme]-L-cysteine + N(6)-ubiquitinyl-[acceptor protein]-L-lysine.</text>
        <dbReference type="EC" id="2.3.2.26"/>
    </reaction>
</comment>
<keyword evidence="8" id="KW-1185">Reference proteome</keyword>
<dbReference type="EC" id="2.3.2.26" evidence="2"/>
<dbReference type="SMART" id="SM00119">
    <property type="entry name" value="HECTc"/>
    <property type="match status" value="1"/>
</dbReference>
<feature type="domain" description="HECT" evidence="6">
    <location>
        <begin position="51"/>
        <end position="260"/>
    </location>
</feature>
<evidence type="ECO:0000256" key="4">
    <source>
        <dbReference type="ARBA" id="ARBA00022786"/>
    </source>
</evidence>
<dbReference type="Proteomes" id="UP000007110">
    <property type="component" value="Unassembled WGS sequence"/>
</dbReference>
<dbReference type="SUPFAM" id="SSF56204">
    <property type="entry name" value="Hect, E3 ligase catalytic domain"/>
    <property type="match status" value="1"/>
</dbReference>
<evidence type="ECO:0000313" key="8">
    <source>
        <dbReference type="Proteomes" id="UP000007110"/>
    </source>
</evidence>
<evidence type="ECO:0000313" key="7">
    <source>
        <dbReference type="EnsemblMetazoa" id="XP_030838464"/>
    </source>
</evidence>
<comment type="caution">
    <text evidence="5">Lacks conserved residue(s) required for the propagation of feature annotation.</text>
</comment>
<dbReference type="GO" id="GO:0061630">
    <property type="term" value="F:ubiquitin protein ligase activity"/>
    <property type="evidence" value="ECO:0007669"/>
    <property type="project" value="UniProtKB-EC"/>
</dbReference>
<dbReference type="InParanoid" id="A0A7M7NRN3"/>
<dbReference type="PANTHER" id="PTHR45700:SF8">
    <property type="entry name" value="HECT-TYPE E3 UBIQUITIN TRANSFERASE"/>
    <property type="match status" value="1"/>
</dbReference>
<sequence>MEWQQYLYYSFRHLVPLTSPKSHPHLKLKVKRDDIFGRSVREQLAKMFSLPKSTLQKPLRVIFEGERGIDEGALSVEFFRLVFDELLDPEKSVLFRHINEDDPTQSQVWFREECPTKDTAKMCGLLFGLSLFNNALVPLPAFPQLLYAKLLGKGPKEEMEEIRELDKDFADQMSKRLHETEEEVSGSCRGDELQVENGDRVEVTKANVHLYVKKKVRDYLAPSQFAAFQQGFNKVCDIGVLGTFSPVEFEALVNGEKYFDWVAFEKVGCMAVWQPLWNNHSVATLITEETTMQNRMS</sequence>
<dbReference type="RefSeq" id="XP_030838464.1">
    <property type="nucleotide sequence ID" value="XM_030982604.1"/>
</dbReference>
<dbReference type="KEGG" id="spu:593161"/>
<dbReference type="GeneID" id="593161"/>
<organism evidence="7 8">
    <name type="scientific">Strongylocentrotus purpuratus</name>
    <name type="common">Purple sea urchin</name>
    <dbReference type="NCBI Taxonomy" id="7668"/>
    <lineage>
        <taxon>Eukaryota</taxon>
        <taxon>Metazoa</taxon>
        <taxon>Echinodermata</taxon>
        <taxon>Eleutherozoa</taxon>
        <taxon>Echinozoa</taxon>
        <taxon>Echinoidea</taxon>
        <taxon>Euechinoidea</taxon>
        <taxon>Echinacea</taxon>
        <taxon>Camarodonta</taxon>
        <taxon>Echinidea</taxon>
        <taxon>Strongylocentrotidae</taxon>
        <taxon>Strongylocentrotus</taxon>
    </lineage>
</organism>
<evidence type="ECO:0000256" key="1">
    <source>
        <dbReference type="ARBA" id="ARBA00000885"/>
    </source>
</evidence>
<protein>
    <recommendedName>
        <fullName evidence="2">HECT-type E3 ubiquitin transferase</fullName>
        <ecNumber evidence="2">2.3.2.26</ecNumber>
    </recommendedName>
</protein>
<dbReference type="Gene3D" id="3.90.1750.10">
    <property type="entry name" value="Hect, E3 ligase catalytic domains"/>
    <property type="match status" value="1"/>
</dbReference>
<reference evidence="7" key="2">
    <citation type="submission" date="2021-01" db="UniProtKB">
        <authorList>
            <consortium name="EnsemblMetazoa"/>
        </authorList>
    </citation>
    <scope>IDENTIFICATION</scope>
</reference>
<dbReference type="InterPro" id="IPR000569">
    <property type="entry name" value="HECT_dom"/>
</dbReference>
<evidence type="ECO:0000256" key="3">
    <source>
        <dbReference type="ARBA" id="ARBA00022679"/>
    </source>
</evidence>
<dbReference type="Gene3D" id="3.30.2160.10">
    <property type="entry name" value="Hect, E3 ligase catalytic domain"/>
    <property type="match status" value="1"/>
</dbReference>
<reference evidence="8" key="1">
    <citation type="submission" date="2015-02" db="EMBL/GenBank/DDBJ databases">
        <title>Genome sequencing for Strongylocentrotus purpuratus.</title>
        <authorList>
            <person name="Murali S."/>
            <person name="Liu Y."/>
            <person name="Vee V."/>
            <person name="English A."/>
            <person name="Wang M."/>
            <person name="Skinner E."/>
            <person name="Han Y."/>
            <person name="Muzny D.M."/>
            <person name="Worley K.C."/>
            <person name="Gibbs R.A."/>
        </authorList>
    </citation>
    <scope>NUCLEOTIDE SEQUENCE</scope>
</reference>
<dbReference type="PANTHER" id="PTHR45700">
    <property type="entry name" value="UBIQUITIN-PROTEIN LIGASE E3C"/>
    <property type="match status" value="1"/>
</dbReference>
<keyword evidence="4 5" id="KW-0833">Ubl conjugation pathway</keyword>
<dbReference type="AlphaFoldDB" id="A0A7M7NRN3"/>
<evidence type="ECO:0000256" key="5">
    <source>
        <dbReference type="PROSITE-ProRule" id="PRU00104"/>
    </source>
</evidence>
<dbReference type="InterPro" id="IPR035983">
    <property type="entry name" value="Hect_E3_ubiquitin_ligase"/>
</dbReference>
<dbReference type="Pfam" id="PF00632">
    <property type="entry name" value="HECT"/>
    <property type="match status" value="1"/>
</dbReference>